<dbReference type="InterPro" id="IPR006896">
    <property type="entry name" value="Sec23/24_trunk_dom"/>
</dbReference>
<dbReference type="AlphaFoldDB" id="A0A3R7MV46"/>
<keyword evidence="3" id="KW-0653">Protein transport</keyword>
<dbReference type="VEuPathDB" id="TriTrypDB:TRSC58_04378"/>
<dbReference type="PANTHER" id="PTHR13803">
    <property type="entry name" value="SEC24-RELATED PROTEIN"/>
    <property type="match status" value="1"/>
</dbReference>
<evidence type="ECO:0008006" key="11">
    <source>
        <dbReference type="Google" id="ProtNLM"/>
    </source>
</evidence>
<dbReference type="EMBL" id="MKGL01000013">
    <property type="protein sequence ID" value="RNF11760.1"/>
    <property type="molecule type" value="Genomic_DNA"/>
</dbReference>
<dbReference type="GO" id="GO:0008270">
    <property type="term" value="F:zinc ion binding"/>
    <property type="evidence" value="ECO:0007669"/>
    <property type="project" value="InterPro"/>
</dbReference>
<feature type="region of interest" description="Disordered" evidence="4">
    <location>
        <begin position="1"/>
        <end position="60"/>
    </location>
</feature>
<comment type="caution">
    <text evidence="9">The sequence shown here is derived from an EMBL/GenBank/DDBJ whole genome shotgun (WGS) entry which is preliminary data.</text>
</comment>
<dbReference type="SUPFAM" id="SSF81811">
    <property type="entry name" value="Helical domain of Sec23/24"/>
    <property type="match status" value="1"/>
</dbReference>
<dbReference type="InterPro" id="IPR050550">
    <property type="entry name" value="SEC23_SEC24_subfamily"/>
</dbReference>
<dbReference type="SUPFAM" id="SSF82754">
    <property type="entry name" value="C-terminal, gelsolin-like domain of Sec23/24"/>
    <property type="match status" value="1"/>
</dbReference>
<dbReference type="SUPFAM" id="SSF82919">
    <property type="entry name" value="Zn-finger domain of Sec23/24"/>
    <property type="match status" value="1"/>
</dbReference>
<dbReference type="Pfam" id="PF04810">
    <property type="entry name" value="zf-Sec23_Sec24"/>
    <property type="match status" value="1"/>
</dbReference>
<feature type="compositionally biased region" description="Low complexity" evidence="4">
    <location>
        <begin position="13"/>
        <end position="34"/>
    </location>
</feature>
<feature type="domain" description="Sec23/Sec24 trunk" evidence="6">
    <location>
        <begin position="381"/>
        <end position="615"/>
    </location>
</feature>
<feature type="region of interest" description="Disordered" evidence="4">
    <location>
        <begin position="93"/>
        <end position="112"/>
    </location>
</feature>
<dbReference type="Proteomes" id="UP000283634">
    <property type="component" value="Unassembled WGS sequence"/>
</dbReference>
<evidence type="ECO:0000313" key="9">
    <source>
        <dbReference type="EMBL" id="RNF11760.1"/>
    </source>
</evidence>
<dbReference type="GO" id="GO:0006886">
    <property type="term" value="P:intracellular protein transport"/>
    <property type="evidence" value="ECO:0007669"/>
    <property type="project" value="InterPro"/>
</dbReference>
<feature type="compositionally biased region" description="Polar residues" evidence="4">
    <location>
        <begin position="35"/>
        <end position="47"/>
    </location>
</feature>
<dbReference type="GO" id="GO:0030127">
    <property type="term" value="C:COPII vesicle coat"/>
    <property type="evidence" value="ECO:0007669"/>
    <property type="project" value="InterPro"/>
</dbReference>
<dbReference type="OrthoDB" id="49016at2759"/>
<evidence type="ECO:0000259" key="8">
    <source>
        <dbReference type="Pfam" id="PF08033"/>
    </source>
</evidence>
<evidence type="ECO:0000313" key="10">
    <source>
        <dbReference type="Proteomes" id="UP000283634"/>
    </source>
</evidence>
<dbReference type="Gene3D" id="2.60.40.1670">
    <property type="entry name" value="beta-sandwich domain of Sec23/24"/>
    <property type="match status" value="1"/>
</dbReference>
<dbReference type="SUPFAM" id="SSF53300">
    <property type="entry name" value="vWA-like"/>
    <property type="match status" value="1"/>
</dbReference>
<evidence type="ECO:0000256" key="4">
    <source>
        <dbReference type="SAM" id="MobiDB-lite"/>
    </source>
</evidence>
<dbReference type="PANTHER" id="PTHR13803:SF4">
    <property type="entry name" value="SECRETORY 24CD, ISOFORM C"/>
    <property type="match status" value="1"/>
</dbReference>
<sequence>MYDPYGSAQRPEQPYYYPQGQQQQQQQQQQQPTQAVPSLTSLPQYTHPQYGAAPPPEATATADAALVSNRAAMHPQYHDPYVSAPMNGVQDHSNYYPVPNYAQQPQPSPLMPSQHQIQLQQQQTAGATAASVPAMPFTGAAPAVSSRADAGGSRLPTAQQVEQTQQQRPTVGCFSPTHSSSQREQCASPIGKCARPPPKRSVDLKSAPNPRRDISQKLRTEEIHTSSGQLPLSATGFIAVDDGNANPKFFRPTTNSIPAEERLVKDSNVFFGAVLAPLCRPLHPREEVPLVEGRPPVRCYRCRAYISCHVRFTDMGRYWLCPFCTMSNEVGSEDFCNLDARGQRLDREERPELSRGSVEYDVGPYEEYALRDEKDAPIAVRPLHYLFLLDVSQKAIAKFLPDYVDALMRSLHEMAEYYPQCRVAFITYAATLHFYNVRHPRIPQLIVADVDNPFVPLPFTSLCWLTLGTDLDLVDAFLMRVLEYAEDLMESDCVMGAAVQVATLVLAGQHGGRVILCGHKAPQRGVGALKLREQHLLYGTDKEKELLRPMEGFWRTTATACAKQQISFDLHMFADEYCELATISQPCHVSSGRVHLFANYDRETDATKVQAALNQALLEEAGYAGILRVRCSSGIRVQAYRGHFMSQDPHDMDLAHVQGSSTFFVEFAHEGKLEKTSHAYFQVALLYTTRGGQRRVRVHSVRMPVVTTLSGVFEADLEATLMGYIHEAIGNSVNKGLQYARNAAQDRVLKMLIAYRRVCTSNVTSSLLMPSRLRLIPLFVLSLLKADALVEGTTVPIDDRVQKLFLLMTLPMHQCVAYMYPTLYAVHHLPSDPKSGVLDPETGRCVMPTWQQLIFDSITNDGVYVLCDEQARIVYLWVGSAVAPDVALELFGTMNALDVGRTVFFNDFGEKLKNVLYACLLRDDGMRRFVILQEKERAEEAFFRQLKEENEGGSMSYDQLLVHLHHEVRKSIT</sequence>
<evidence type="ECO:0000256" key="3">
    <source>
        <dbReference type="ARBA" id="ARBA00022927"/>
    </source>
</evidence>
<dbReference type="InterPro" id="IPR012990">
    <property type="entry name" value="Beta-sandwich_Sec23_24"/>
</dbReference>
<dbReference type="InterPro" id="IPR036180">
    <property type="entry name" value="Gelsolin-like_dom_sf"/>
</dbReference>
<comment type="similarity">
    <text evidence="1">Belongs to the SEC23/SEC24 family. SEC24 subfamily.</text>
</comment>
<dbReference type="InterPro" id="IPR036174">
    <property type="entry name" value="Znf_Sec23_Sec24_sf"/>
</dbReference>
<evidence type="ECO:0000256" key="1">
    <source>
        <dbReference type="ARBA" id="ARBA00008334"/>
    </source>
</evidence>
<dbReference type="Pfam" id="PF04815">
    <property type="entry name" value="Sec23_helical"/>
    <property type="match status" value="1"/>
</dbReference>
<feature type="domain" description="Sec23/Sec24 helical" evidence="7">
    <location>
        <begin position="716"/>
        <end position="816"/>
    </location>
</feature>
<organism evidence="9 10">
    <name type="scientific">Trypanosoma rangeli</name>
    <dbReference type="NCBI Taxonomy" id="5698"/>
    <lineage>
        <taxon>Eukaryota</taxon>
        <taxon>Discoba</taxon>
        <taxon>Euglenozoa</taxon>
        <taxon>Kinetoplastea</taxon>
        <taxon>Metakinetoplastina</taxon>
        <taxon>Trypanosomatida</taxon>
        <taxon>Trypanosomatidae</taxon>
        <taxon>Trypanosoma</taxon>
        <taxon>Herpetosoma</taxon>
    </lineage>
</organism>
<feature type="domain" description="Sec23/Sec24 beta-sandwich" evidence="8">
    <location>
        <begin position="622"/>
        <end position="706"/>
    </location>
</feature>
<evidence type="ECO:0000259" key="5">
    <source>
        <dbReference type="Pfam" id="PF04810"/>
    </source>
</evidence>
<dbReference type="InterPro" id="IPR006900">
    <property type="entry name" value="Sec23/24_helical_dom"/>
</dbReference>
<dbReference type="GO" id="GO:0000149">
    <property type="term" value="F:SNARE binding"/>
    <property type="evidence" value="ECO:0007669"/>
    <property type="project" value="TreeGrafter"/>
</dbReference>
<proteinExistence type="inferred from homology"/>
<dbReference type="GO" id="GO:0070971">
    <property type="term" value="C:endoplasmic reticulum exit site"/>
    <property type="evidence" value="ECO:0007669"/>
    <property type="project" value="TreeGrafter"/>
</dbReference>
<dbReference type="VEuPathDB" id="TriTrypDB:TRSC58_01377"/>
<dbReference type="OMA" id="RLCKHGD"/>
<dbReference type="RefSeq" id="XP_029242367.1">
    <property type="nucleotide sequence ID" value="XM_029377812.1"/>
</dbReference>
<gene>
    <name evidence="9" type="ORF">TraAM80_00743</name>
</gene>
<dbReference type="Gene3D" id="3.40.20.10">
    <property type="entry name" value="Severin"/>
    <property type="match status" value="1"/>
</dbReference>
<feature type="region of interest" description="Disordered" evidence="4">
    <location>
        <begin position="142"/>
        <end position="213"/>
    </location>
</feature>
<dbReference type="Gene3D" id="1.20.120.730">
    <property type="entry name" value="Sec23/Sec24 helical domain"/>
    <property type="match status" value="1"/>
</dbReference>
<name>A0A3R7MV46_TRYRA</name>
<reference evidence="9 10" key="1">
    <citation type="journal article" date="2018" name="BMC Genomics">
        <title>Genomic comparison of Trypanosoma conorhini and Trypanosoma rangeli to Trypanosoma cruzi strains of high and low virulence.</title>
        <authorList>
            <person name="Bradwell K.R."/>
            <person name="Koparde V.N."/>
            <person name="Matveyev A.V."/>
            <person name="Serrano M.G."/>
            <person name="Alves J.M."/>
            <person name="Parikh H."/>
            <person name="Huang B."/>
            <person name="Lee V."/>
            <person name="Espinosa-Alvarez O."/>
            <person name="Ortiz P.A."/>
            <person name="Costa-Martins A.G."/>
            <person name="Teixeira M.M."/>
            <person name="Buck G.A."/>
        </authorList>
    </citation>
    <scope>NUCLEOTIDE SEQUENCE [LARGE SCALE GENOMIC DNA]</scope>
    <source>
        <strain evidence="9 10">AM80</strain>
    </source>
</reference>
<feature type="compositionally biased region" description="Polar residues" evidence="4">
    <location>
        <begin position="176"/>
        <end position="185"/>
    </location>
</feature>
<dbReference type="SUPFAM" id="SSF81995">
    <property type="entry name" value="beta-sandwich domain of Sec23/24"/>
    <property type="match status" value="1"/>
</dbReference>
<accession>A0A3R7MV46</accession>
<dbReference type="Gene3D" id="3.40.50.410">
    <property type="entry name" value="von Willebrand factor, type A domain"/>
    <property type="match status" value="1"/>
</dbReference>
<dbReference type="InterPro" id="IPR036465">
    <property type="entry name" value="vWFA_dom_sf"/>
</dbReference>
<feature type="domain" description="Zinc finger Sec23/Sec24-type" evidence="5">
    <location>
        <begin position="296"/>
        <end position="332"/>
    </location>
</feature>
<dbReference type="Gene3D" id="2.30.30.380">
    <property type="entry name" value="Zn-finger domain of Sec23/24"/>
    <property type="match status" value="1"/>
</dbReference>
<evidence type="ECO:0000256" key="2">
    <source>
        <dbReference type="ARBA" id="ARBA00022448"/>
    </source>
</evidence>
<dbReference type="InterPro" id="IPR029006">
    <property type="entry name" value="ADF-H/Gelsolin-like_dom_sf"/>
</dbReference>
<evidence type="ECO:0000259" key="6">
    <source>
        <dbReference type="Pfam" id="PF04811"/>
    </source>
</evidence>
<protein>
    <recommendedName>
        <fullName evidence="11">Protein transport protein Sec24C</fullName>
    </recommendedName>
</protein>
<evidence type="ECO:0000259" key="7">
    <source>
        <dbReference type="Pfam" id="PF04815"/>
    </source>
</evidence>
<dbReference type="InterPro" id="IPR006895">
    <property type="entry name" value="Znf_Sec23_Sec24"/>
</dbReference>
<dbReference type="Pfam" id="PF08033">
    <property type="entry name" value="Sec23_BS"/>
    <property type="match status" value="1"/>
</dbReference>
<dbReference type="Pfam" id="PF04811">
    <property type="entry name" value="Sec23_trunk"/>
    <property type="match status" value="1"/>
</dbReference>
<dbReference type="InterPro" id="IPR036175">
    <property type="entry name" value="Sec23/24_helical_dom_sf"/>
</dbReference>
<keyword evidence="2" id="KW-0813">Transport</keyword>
<dbReference type="GO" id="GO:0090110">
    <property type="term" value="P:COPII-coated vesicle cargo loading"/>
    <property type="evidence" value="ECO:0007669"/>
    <property type="project" value="TreeGrafter"/>
</dbReference>
<dbReference type="GeneID" id="40324676"/>
<keyword evidence="10" id="KW-1185">Reference proteome</keyword>